<dbReference type="GO" id="GO:0003676">
    <property type="term" value="F:nucleic acid binding"/>
    <property type="evidence" value="ECO:0007669"/>
    <property type="project" value="InterPro"/>
</dbReference>
<dbReference type="SUPFAM" id="SSF50249">
    <property type="entry name" value="Nucleic acid-binding proteins"/>
    <property type="match status" value="1"/>
</dbReference>
<reference evidence="4" key="2">
    <citation type="journal article" date="2021" name="Sci. Data">
        <title>Chromosome-scale genome sequencing, assembly and annotation of six genomes from subfamily Leishmaniinae.</title>
        <authorList>
            <person name="Almutairi H."/>
            <person name="Urbaniak M.D."/>
            <person name="Bates M.D."/>
            <person name="Jariyapan N."/>
            <person name="Kwakye-Nuako G."/>
            <person name="Thomaz Soccol V."/>
            <person name="Al-Salem W.S."/>
            <person name="Dillon R.J."/>
            <person name="Bates P.A."/>
            <person name="Gatherer D."/>
        </authorList>
    </citation>
    <scope>NUCLEOTIDE SEQUENCE [LARGE SCALE GENOMIC DNA]</scope>
</reference>
<dbReference type="KEGG" id="lmat:92511559"/>
<comment type="caution">
    <text evidence="3">The sequence shown here is derived from an EMBL/GenBank/DDBJ whole genome shotgun (WGS) entry which is preliminary data.</text>
</comment>
<evidence type="ECO:0000256" key="1">
    <source>
        <dbReference type="SAM" id="MobiDB-lite"/>
    </source>
</evidence>
<dbReference type="Pfam" id="PF00313">
    <property type="entry name" value="CSD"/>
    <property type="match status" value="1"/>
</dbReference>
<organism evidence="3 4">
    <name type="scientific">Leishmania martiniquensis</name>
    <dbReference type="NCBI Taxonomy" id="1580590"/>
    <lineage>
        <taxon>Eukaryota</taxon>
        <taxon>Discoba</taxon>
        <taxon>Euglenozoa</taxon>
        <taxon>Kinetoplastea</taxon>
        <taxon>Metakinetoplastina</taxon>
        <taxon>Trypanosomatida</taxon>
        <taxon>Trypanosomatidae</taxon>
        <taxon>Leishmaniinae</taxon>
        <taxon>Leishmania</taxon>
    </lineage>
</organism>
<feature type="region of interest" description="Disordered" evidence="1">
    <location>
        <begin position="362"/>
        <end position="397"/>
    </location>
</feature>
<keyword evidence="4" id="KW-1185">Reference proteome</keyword>
<name>A0A836KG07_9TRYP</name>
<feature type="compositionally biased region" description="Low complexity" evidence="1">
    <location>
        <begin position="365"/>
        <end position="385"/>
    </location>
</feature>
<dbReference type="EMBL" id="JAFEUZ010000031">
    <property type="protein sequence ID" value="KAG5471352.1"/>
    <property type="molecule type" value="Genomic_DNA"/>
</dbReference>
<evidence type="ECO:0000259" key="2">
    <source>
        <dbReference type="PROSITE" id="PS51857"/>
    </source>
</evidence>
<dbReference type="RefSeq" id="XP_067176326.1">
    <property type="nucleotide sequence ID" value="XM_067319047.1"/>
</dbReference>
<dbReference type="Gene3D" id="2.40.50.140">
    <property type="entry name" value="Nucleic acid-binding proteins"/>
    <property type="match status" value="1"/>
</dbReference>
<dbReference type="OrthoDB" id="266282at2759"/>
<dbReference type="Proteomes" id="UP000673552">
    <property type="component" value="Unassembled WGS sequence"/>
</dbReference>
<dbReference type="GeneID" id="92511559"/>
<feature type="domain" description="CSD" evidence="2">
    <location>
        <begin position="334"/>
        <end position="445"/>
    </location>
</feature>
<evidence type="ECO:0000313" key="3">
    <source>
        <dbReference type="EMBL" id="KAG5471352.1"/>
    </source>
</evidence>
<feature type="region of interest" description="Disordered" evidence="1">
    <location>
        <begin position="124"/>
        <end position="144"/>
    </location>
</feature>
<proteinExistence type="predicted"/>
<accession>A0A836KG07</accession>
<dbReference type="InterPro" id="IPR012340">
    <property type="entry name" value="NA-bd_OB-fold"/>
</dbReference>
<gene>
    <name evidence="3" type="ORF">LSCM1_01436</name>
</gene>
<evidence type="ECO:0000313" key="4">
    <source>
        <dbReference type="Proteomes" id="UP000673552"/>
    </source>
</evidence>
<dbReference type="AlphaFoldDB" id="A0A836KG07"/>
<dbReference type="PROSITE" id="PS51857">
    <property type="entry name" value="CSD_2"/>
    <property type="match status" value="1"/>
</dbReference>
<protein>
    <recommendedName>
        <fullName evidence="2">CSD domain-containing protein</fullName>
    </recommendedName>
</protein>
<reference evidence="4" key="1">
    <citation type="journal article" date="2021" name="Microbiol. Resour. Announc.">
        <title>LGAAP: Leishmaniinae Genome Assembly and Annotation Pipeline.</title>
        <authorList>
            <person name="Almutairi H."/>
            <person name="Urbaniak M.D."/>
            <person name="Bates M.D."/>
            <person name="Jariyapan N."/>
            <person name="Kwakye-Nuako G."/>
            <person name="Thomaz-Soccol V."/>
            <person name="Al-Salem W.S."/>
            <person name="Dillon R.J."/>
            <person name="Bates P.A."/>
            <person name="Gatherer D."/>
        </authorList>
    </citation>
    <scope>NUCLEOTIDE SEQUENCE [LARGE SCALE GENOMIC DNA]</scope>
</reference>
<dbReference type="InterPro" id="IPR002059">
    <property type="entry name" value="CSP_DNA-bd"/>
</dbReference>
<sequence>MFRAVYSNPLALVPASNSMSAGPPPMPLGQPYSSCAQVMQGYPVALSGGRAVYCVPAMNEGSLQQVSYFPPAAQCWSSTSTASSAQPAAEAYSSVLFAPCTSSANVSASGSPTLLQPILSAPTFSTDKQLPPPISSHPSSTLSRMTRDVSFSGEATTALDASTTSVTSSNVGSSAAAGTATVANGTMASMGVSSALPCFQMALPLSAGTMTAVAASPQQPQACFWVNHATGALTPMRAEDMVAIGETSASTCMHSYAVPPPPPVTSPSTSASTSATSVSPYLTAAQVSSFGGAMMPSFSPSLSGSTAFVLPALPPPPPPPAKILNGLQYQLGELYEGVVKRYNPNRGFGFLTATSHITVSNDNTAGSANGPSPVSSSPAASPVSGTAEAEAPKEHHTPVHLGDIFVHQSSMHMEGFRTLPVGGRVRFRIGYKDGQQTLHAVDVELLPQVLPPNLEVASTAMSKQEAEIAGLGEAIGSTTSMPRAAQPATCVSEKASKGLPSDAYAINCTPSDVDDEKGDEPLIELAYDMCSCCD</sequence>